<dbReference type="PANTHER" id="PTHR33066:SF2">
    <property type="entry name" value="FILAGGRIN-2-LIKE"/>
    <property type="match status" value="1"/>
</dbReference>
<sequence length="1532" mass="166543">MCNLTNEKAGRHGRVTSSTRKHKSTCEAGRRQLLSFSGALCRYITSGDTHSMCMVCLGAEHAMSALERTDCPHCEALPLRVLRSRKALFEEGAFTSIPQGVGPASVEAERALHSWGSQLDLLEGMETGDPLSPSLPGRSDARSEGSEARTAATSSQGAGSSLLLSSSEEVDLESAIEEPLPQSPQYELLEVVTRAVDKLKIDWPAEVKATPQRSKLDARFLRSKPPPPMRSLPFFLDLHAEISRSWERPFSARLFVPASDYYGNVVGLDERAYKAMPRVEQTLASYLSPSGASSLKAPTLPSKPLRTTSALVGKGYTAAGQAGACLHTMSVLQAYQADLLKGLAEGEKVDLEELQRTADLALRATKETARAVGRSMAAMVAAERHLWLTLSDMKKKDRVFLLDAPASAFWLKRRSLATQYQEARKQAAAFQRFLPRRSLASTAAGREQPSPCTSSSYRQAGVLQGEARPAGRASVSEGPGPKAVLTPDQDRRAAPTGEERVTPHYTVSVSPRCPREVGLLFLPGLQDTTASNELLPRISPPGIVAEPGCSTPPRGSLEQLARQSPAGPPLQVSELVVHSIPEASLERLVPLVDYLAAWKLLPNVSAWVLRTVEKGYAIQFGAPPPPFNGVFPTLVGPKQALVMEQEVETLLRKEAIEVVPPHVRESGFYSRYFIVPKKDGGPPQSFSYETEVQNAYSQASSVTNQVQGLVCDDRPERRVLSCFHPSSTQEVPEVRFQGRSLPVSGSSLWLSTLTPHVYEMRRCCPGPSSASGHSHIKLYRRLADTSSVRELSGSTSRCRSRPHVGVKTECQEKCTFSITEDHLSGRGVGFDHDAGTFVPCSDRVDPHRSQESQAGPVTHCQTVSTTIGSDGSSVQRDSFWPAVHETPTVVAQIKGVLPEGKPRGFSKIQGPTLGVPCRRVTLATDASLTGWGAVMSGRPAQGLWTGRHLSWHINCLEMLAVFRALKYFLPDLRDHHVLVRTDSTAVVYYINHQGGLRSRPLYKLAHQILVWCQDKLLSLRAVHIPGHLNVGADILSRQGPRPGEWMLHPEVVKQIWEIFGRAQLDLFATRENAQCPLWFSLVHPAPLGLDAMVQTWPRLRLSSGKSTPGRGQPTISSPVLAGPSMVLGPDISPRRLSLGDPRQEGSPLTGGGHHPAPPSGVVEAVGVAPEGAQLIDSGLSTEVVETILQSRAPSTKKLYALKWKLFTSWCGECQQDPANCPVGTVLEFLQACFSTGLAHSTLKVYVAAISAYHAPLDGISVGKNPLVIRFLRGVLRLRPPTRPRVPTWDLAVVLEALCKPPFEPLEEIPSFLQAISKPFFTVDQGMSLRSPPTHPPQPVVLQAFCPPPFREPGQQKLNCMYPVRALDAYVHRAALWRKSEQLFVCYGPPKKGSPASKETLSRWIVDAISTAYESSDLPSPLGVKADSTRALGTSKAFSAGVPIQDICNAAGCSSTRQGFGSLVAWASRSQSVLRTQLEFLKGNVPVTYVTLVPRGNETLRLGPSFRHPCRALASSTKLTPAGFAHAFMLPGR</sequence>
<dbReference type="EMBL" id="JACTAM010000007">
    <property type="protein sequence ID" value="KAI2663138.1"/>
    <property type="molecule type" value="Genomic_DNA"/>
</dbReference>
<keyword evidence="1" id="KW-0808">Transferase</keyword>
<evidence type="ECO:0000256" key="3">
    <source>
        <dbReference type="ARBA" id="ARBA00022722"/>
    </source>
</evidence>
<dbReference type="PANTHER" id="PTHR33066">
    <property type="entry name" value="INTEGRASE_SAM-LIKE_N DOMAIN-CONTAINING PROTEIN"/>
    <property type="match status" value="1"/>
</dbReference>
<keyword evidence="2" id="KW-0548">Nucleotidyltransferase</keyword>
<evidence type="ECO:0000256" key="6">
    <source>
        <dbReference type="ARBA" id="ARBA00022918"/>
    </source>
</evidence>
<dbReference type="Gene3D" id="1.10.287.3160">
    <property type="match status" value="1"/>
</dbReference>
<dbReference type="InterPro" id="IPR041373">
    <property type="entry name" value="RT_RNaseH"/>
</dbReference>
<dbReference type="SUPFAM" id="SSF47823">
    <property type="entry name" value="lambda integrase-like, N-terminal domain"/>
    <property type="match status" value="1"/>
</dbReference>
<dbReference type="Proteomes" id="UP000830375">
    <property type="component" value="Unassembled WGS sequence"/>
</dbReference>
<feature type="domain" description="Reverse transcriptase RNase H-like" evidence="9">
    <location>
        <begin position="919"/>
        <end position="992"/>
    </location>
</feature>
<dbReference type="Gene3D" id="3.30.420.10">
    <property type="entry name" value="Ribonuclease H-like superfamily/Ribonuclease H"/>
    <property type="match status" value="1"/>
</dbReference>
<accession>A0ABQ8MJV4</accession>
<keyword evidence="11" id="KW-1185">Reference proteome</keyword>
<dbReference type="InterPro" id="IPR036397">
    <property type="entry name" value="RNaseH_sf"/>
</dbReference>
<evidence type="ECO:0000256" key="8">
    <source>
        <dbReference type="SAM" id="MobiDB-lite"/>
    </source>
</evidence>
<feature type="region of interest" description="Disordered" evidence="8">
    <location>
        <begin position="463"/>
        <end position="504"/>
    </location>
</feature>
<feature type="compositionally biased region" description="Basic and acidic residues" evidence="8">
    <location>
        <begin position="488"/>
        <end position="502"/>
    </location>
</feature>
<comment type="caution">
    <text evidence="10">The sequence shown here is derived from an EMBL/GenBank/DDBJ whole genome shotgun (WGS) entry which is preliminary data.</text>
</comment>
<evidence type="ECO:0000259" key="9">
    <source>
        <dbReference type="Pfam" id="PF17917"/>
    </source>
</evidence>
<feature type="region of interest" description="Disordered" evidence="8">
    <location>
        <begin position="1"/>
        <end position="23"/>
    </location>
</feature>
<dbReference type="InterPro" id="IPR012337">
    <property type="entry name" value="RNaseH-like_sf"/>
</dbReference>
<dbReference type="Gene3D" id="1.10.150.130">
    <property type="match status" value="1"/>
</dbReference>
<keyword evidence="7" id="KW-0238">DNA-binding</keyword>
<proteinExistence type="predicted"/>
<dbReference type="InterPro" id="IPR010998">
    <property type="entry name" value="Integrase_recombinase_N"/>
</dbReference>
<evidence type="ECO:0000256" key="1">
    <source>
        <dbReference type="ARBA" id="ARBA00022679"/>
    </source>
</evidence>
<feature type="region of interest" description="Disordered" evidence="8">
    <location>
        <begin position="1102"/>
        <end position="1158"/>
    </location>
</feature>
<dbReference type="SUPFAM" id="SSF53098">
    <property type="entry name" value="Ribonuclease H-like"/>
    <property type="match status" value="1"/>
</dbReference>
<dbReference type="CDD" id="cd09275">
    <property type="entry name" value="RNase_HI_RT_DIRS1"/>
    <property type="match status" value="1"/>
</dbReference>
<evidence type="ECO:0000256" key="2">
    <source>
        <dbReference type="ARBA" id="ARBA00022695"/>
    </source>
</evidence>
<evidence type="ECO:0000256" key="7">
    <source>
        <dbReference type="ARBA" id="ARBA00023125"/>
    </source>
</evidence>
<evidence type="ECO:0000256" key="4">
    <source>
        <dbReference type="ARBA" id="ARBA00022759"/>
    </source>
</evidence>
<keyword evidence="6" id="KW-0695">RNA-directed DNA polymerase</keyword>
<keyword evidence="4" id="KW-0255">Endonuclease</keyword>
<feature type="compositionally biased region" description="Basic residues" evidence="8">
    <location>
        <begin position="11"/>
        <end position="23"/>
    </location>
</feature>
<organism evidence="10 11">
    <name type="scientific">Labeo rohita</name>
    <name type="common">Indian major carp</name>
    <name type="synonym">Cyprinus rohita</name>
    <dbReference type="NCBI Taxonomy" id="84645"/>
    <lineage>
        <taxon>Eukaryota</taxon>
        <taxon>Metazoa</taxon>
        <taxon>Chordata</taxon>
        <taxon>Craniata</taxon>
        <taxon>Vertebrata</taxon>
        <taxon>Euteleostomi</taxon>
        <taxon>Actinopterygii</taxon>
        <taxon>Neopterygii</taxon>
        <taxon>Teleostei</taxon>
        <taxon>Ostariophysi</taxon>
        <taxon>Cypriniformes</taxon>
        <taxon>Cyprinidae</taxon>
        <taxon>Labeoninae</taxon>
        <taxon>Labeonini</taxon>
        <taxon>Labeo</taxon>
    </lineage>
</organism>
<dbReference type="Pfam" id="PF17917">
    <property type="entry name" value="RT_RNaseH"/>
    <property type="match status" value="1"/>
</dbReference>
<evidence type="ECO:0000313" key="10">
    <source>
        <dbReference type="EMBL" id="KAI2663138.1"/>
    </source>
</evidence>
<feature type="compositionally biased region" description="Low complexity" evidence="8">
    <location>
        <begin position="151"/>
        <end position="164"/>
    </location>
</feature>
<protein>
    <submittedName>
        <fullName evidence="10">Enzymatic polyprotein</fullName>
    </submittedName>
</protein>
<name>A0ABQ8MJV4_LABRO</name>
<evidence type="ECO:0000313" key="11">
    <source>
        <dbReference type="Proteomes" id="UP000830375"/>
    </source>
</evidence>
<reference evidence="10 11" key="1">
    <citation type="submission" date="2022-01" db="EMBL/GenBank/DDBJ databases">
        <title>A high-quality chromosome-level genome assembly of rohu carp, Labeo rohita.</title>
        <authorList>
            <person name="Arick M.A. II"/>
            <person name="Hsu C.-Y."/>
            <person name="Magbanua Z."/>
            <person name="Pechanova O."/>
            <person name="Grover C."/>
            <person name="Miller E."/>
            <person name="Thrash A."/>
            <person name="Ezzel L."/>
            <person name="Alam S."/>
            <person name="Benzie J."/>
            <person name="Hamilton M."/>
            <person name="Karsi A."/>
            <person name="Lawrence M.L."/>
            <person name="Peterson D.G."/>
        </authorList>
    </citation>
    <scope>NUCLEOTIDE SEQUENCE [LARGE SCALE GENOMIC DNA]</scope>
    <source>
        <strain evidence="11">BAU-BD-2019</strain>
        <tissue evidence="10">Blood</tissue>
    </source>
</reference>
<keyword evidence="5" id="KW-0378">Hydrolase</keyword>
<keyword evidence="3" id="KW-0540">Nuclease</keyword>
<feature type="region of interest" description="Disordered" evidence="8">
    <location>
        <begin position="123"/>
        <end position="164"/>
    </location>
</feature>
<evidence type="ECO:0000256" key="5">
    <source>
        <dbReference type="ARBA" id="ARBA00022801"/>
    </source>
</evidence>
<gene>
    <name evidence="10" type="ORF">H4Q32_030986</name>
</gene>